<dbReference type="Gene3D" id="1.10.8.60">
    <property type="match status" value="1"/>
</dbReference>
<evidence type="ECO:0000313" key="11">
    <source>
        <dbReference type="EMBL" id="KKJ01113.1"/>
    </source>
</evidence>
<proteinExistence type="inferred from homology"/>
<dbReference type="GO" id="GO:0003677">
    <property type="term" value="F:DNA binding"/>
    <property type="evidence" value="ECO:0007669"/>
    <property type="project" value="InterPro"/>
</dbReference>
<gene>
    <name evidence="11" type="ORF">PROH_01575</name>
</gene>
<dbReference type="EMBL" id="AJTX02000002">
    <property type="protein sequence ID" value="KKJ01113.1"/>
    <property type="molecule type" value="Genomic_DNA"/>
</dbReference>
<dbReference type="SUPFAM" id="SSF48019">
    <property type="entry name" value="post-AAA+ oligomerization domain-like"/>
    <property type="match status" value="1"/>
</dbReference>
<name>A0A0M2Q1D2_PROHO</name>
<evidence type="ECO:0000256" key="4">
    <source>
        <dbReference type="ARBA" id="ARBA00022695"/>
    </source>
</evidence>
<dbReference type="InterPro" id="IPR008921">
    <property type="entry name" value="DNA_pol3_clamp-load_cplx_C"/>
</dbReference>
<comment type="caution">
    <text evidence="11">The sequence shown here is derived from an EMBL/GenBank/DDBJ whole genome shotgun (WGS) entry which is preliminary data.</text>
</comment>
<dbReference type="InterPro" id="IPR048466">
    <property type="entry name" value="DNA_pol3_delta-like_C"/>
</dbReference>
<dbReference type="RefSeq" id="WP_017713683.1">
    <property type="nucleotide sequence ID" value="NZ_KB235941.1"/>
</dbReference>
<dbReference type="Pfam" id="PF21694">
    <property type="entry name" value="DNA_pol3_delta_C"/>
    <property type="match status" value="1"/>
</dbReference>
<evidence type="ECO:0000259" key="10">
    <source>
        <dbReference type="Pfam" id="PF21694"/>
    </source>
</evidence>
<keyword evidence="5" id="KW-0235">DNA replication</keyword>
<dbReference type="InterPro" id="IPR027417">
    <property type="entry name" value="P-loop_NTPase"/>
</dbReference>
<evidence type="ECO:0000313" key="12">
    <source>
        <dbReference type="Proteomes" id="UP000034681"/>
    </source>
</evidence>
<evidence type="ECO:0000256" key="2">
    <source>
        <dbReference type="ARBA" id="ARBA00017703"/>
    </source>
</evidence>
<protein>
    <recommendedName>
        <fullName evidence="2">DNA polymerase III subunit delta</fullName>
        <ecNumber evidence="1">2.7.7.7</ecNumber>
    </recommendedName>
</protein>
<dbReference type="AlphaFoldDB" id="A0A0M2Q1D2"/>
<organism evidence="11 12">
    <name type="scientific">Prochlorothrix hollandica PCC 9006 = CALU 1027</name>
    <dbReference type="NCBI Taxonomy" id="317619"/>
    <lineage>
        <taxon>Bacteria</taxon>
        <taxon>Bacillati</taxon>
        <taxon>Cyanobacteriota</taxon>
        <taxon>Cyanophyceae</taxon>
        <taxon>Prochlorotrichales</taxon>
        <taxon>Prochlorotrichaceae</taxon>
        <taxon>Prochlorothrix</taxon>
    </lineage>
</organism>
<dbReference type="Gene3D" id="3.40.50.300">
    <property type="entry name" value="P-loop containing nucleotide triphosphate hydrolases"/>
    <property type="match status" value="1"/>
</dbReference>
<evidence type="ECO:0000256" key="8">
    <source>
        <dbReference type="ARBA" id="ARBA00049244"/>
    </source>
</evidence>
<dbReference type="GO" id="GO:0003887">
    <property type="term" value="F:DNA-directed DNA polymerase activity"/>
    <property type="evidence" value="ECO:0007669"/>
    <property type="project" value="UniProtKB-KW"/>
</dbReference>
<evidence type="ECO:0000256" key="7">
    <source>
        <dbReference type="ARBA" id="ARBA00034754"/>
    </source>
</evidence>
<dbReference type="eggNOG" id="COG1466">
    <property type="taxonomic scope" value="Bacteria"/>
</dbReference>
<accession>A0A0M2Q1D2</accession>
<evidence type="ECO:0000256" key="6">
    <source>
        <dbReference type="ARBA" id="ARBA00022932"/>
    </source>
</evidence>
<dbReference type="GO" id="GO:0006261">
    <property type="term" value="P:DNA-templated DNA replication"/>
    <property type="evidence" value="ECO:0007669"/>
    <property type="project" value="TreeGrafter"/>
</dbReference>
<dbReference type="NCBIfam" id="TIGR01128">
    <property type="entry name" value="holA"/>
    <property type="match status" value="1"/>
</dbReference>
<feature type="domain" description="DNA polymerase III delta subunit-like C-terminal" evidence="10">
    <location>
        <begin position="201"/>
        <end position="310"/>
    </location>
</feature>
<dbReference type="EC" id="2.7.7.7" evidence="1"/>
<comment type="catalytic activity">
    <reaction evidence="8">
        <text>DNA(n) + a 2'-deoxyribonucleoside 5'-triphosphate = DNA(n+1) + diphosphate</text>
        <dbReference type="Rhea" id="RHEA:22508"/>
        <dbReference type="Rhea" id="RHEA-COMP:17339"/>
        <dbReference type="Rhea" id="RHEA-COMP:17340"/>
        <dbReference type="ChEBI" id="CHEBI:33019"/>
        <dbReference type="ChEBI" id="CHEBI:61560"/>
        <dbReference type="ChEBI" id="CHEBI:173112"/>
        <dbReference type="EC" id="2.7.7.7"/>
    </reaction>
</comment>
<feature type="domain" description="DNA polymerase III delta N-terminal" evidence="9">
    <location>
        <begin position="4"/>
        <end position="122"/>
    </location>
</feature>
<keyword evidence="3" id="KW-0808">Transferase</keyword>
<dbReference type="SUPFAM" id="SSF52540">
    <property type="entry name" value="P-loop containing nucleoside triphosphate hydrolases"/>
    <property type="match status" value="1"/>
</dbReference>
<keyword evidence="4" id="KW-0548">Nucleotidyltransferase</keyword>
<reference evidence="11" key="1">
    <citation type="submission" date="2012-04" db="EMBL/GenBank/DDBJ databases">
        <authorList>
            <person name="Borisov I.G."/>
            <person name="Ivanikova N.V."/>
            <person name="Pinevich A.V."/>
        </authorList>
    </citation>
    <scope>NUCLEOTIDE SEQUENCE [LARGE SCALE GENOMIC DNA]</scope>
    <source>
        <strain evidence="11">CALU 1027</strain>
    </source>
</reference>
<dbReference type="OrthoDB" id="581300at2"/>
<dbReference type="Proteomes" id="UP000034681">
    <property type="component" value="Unassembled WGS sequence"/>
</dbReference>
<evidence type="ECO:0000256" key="5">
    <source>
        <dbReference type="ARBA" id="ARBA00022705"/>
    </source>
</evidence>
<dbReference type="Pfam" id="PF06144">
    <property type="entry name" value="DNA_pol3_delta"/>
    <property type="match status" value="1"/>
</dbReference>
<evidence type="ECO:0000256" key="3">
    <source>
        <dbReference type="ARBA" id="ARBA00022679"/>
    </source>
</evidence>
<dbReference type="GO" id="GO:0009360">
    <property type="term" value="C:DNA polymerase III complex"/>
    <property type="evidence" value="ECO:0007669"/>
    <property type="project" value="InterPro"/>
</dbReference>
<dbReference type="InterPro" id="IPR010372">
    <property type="entry name" value="DNA_pol3_delta_N"/>
</dbReference>
<dbReference type="Gene3D" id="1.20.272.10">
    <property type="match status" value="1"/>
</dbReference>
<dbReference type="STRING" id="317619.GCA_000332315_03489"/>
<evidence type="ECO:0000256" key="1">
    <source>
        <dbReference type="ARBA" id="ARBA00012417"/>
    </source>
</evidence>
<dbReference type="InterPro" id="IPR005790">
    <property type="entry name" value="DNA_polIII_delta"/>
</dbReference>
<keyword evidence="6" id="KW-0239">DNA-directed DNA polymerase</keyword>
<evidence type="ECO:0000259" key="9">
    <source>
        <dbReference type="Pfam" id="PF06144"/>
    </source>
</evidence>
<sequence>MAFYIYWGDDDFALVQGVQTLRDQTLDPHWASFNFDRIDSDQTDGLRQALTQAMTPPFGQGQRLIWLVDPPLFQQCSEDLLQELERTLPQIPETTVLLMSSGKKPNGRLKSTKLLNKQAEVREFALVPPWKTDQIADRVRQAAKEVGVTLNRAAGEFLVESVGNNTRQLYSELEKLKLFAGDRPEPLDLARVSSLVTTSTQNSLQLASALRSGDVTRALGLLADLINRNEPPLRIVATLVGQFRTWLWIKVMLEAGERDDKAIAAAADVGNPKRIYFLQQEIRNLSQRQLLGCLPLLLDLEAGLKRGQDPLEALQIKVIQICEICRH</sequence>
<dbReference type="PANTHER" id="PTHR34388:SF1">
    <property type="entry name" value="DNA POLYMERASE III SUBUNIT DELTA"/>
    <property type="match status" value="1"/>
</dbReference>
<comment type="similarity">
    <text evidence="7">Belongs to the DNA polymerase HolA subunit family.</text>
</comment>
<dbReference type="PANTHER" id="PTHR34388">
    <property type="entry name" value="DNA POLYMERASE III SUBUNIT DELTA"/>
    <property type="match status" value="1"/>
</dbReference>
<keyword evidence="12" id="KW-1185">Reference proteome</keyword>